<dbReference type="Pfam" id="PF01979">
    <property type="entry name" value="Amidohydro_1"/>
    <property type="match status" value="1"/>
</dbReference>
<dbReference type="InterPro" id="IPR006680">
    <property type="entry name" value="Amidohydro-rel"/>
</dbReference>
<evidence type="ECO:0000256" key="3">
    <source>
        <dbReference type="ARBA" id="ARBA00022801"/>
    </source>
</evidence>
<dbReference type="EMBL" id="KV441389">
    <property type="protein sequence ID" value="OAF61397.1"/>
    <property type="molecule type" value="Genomic_DNA"/>
</dbReference>
<name>A0A177AH13_9PEZI</name>
<dbReference type="RefSeq" id="XP_024326672.1">
    <property type="nucleotide sequence ID" value="XM_024465488.1"/>
</dbReference>
<dbReference type="VEuPathDB" id="FungiDB:GMDG_04759"/>
<dbReference type="GO" id="GO:0006147">
    <property type="term" value="P:guanine catabolic process"/>
    <property type="evidence" value="ECO:0007669"/>
    <property type="project" value="UniProtKB-UniPathway"/>
</dbReference>
<dbReference type="UniPathway" id="UPA00603">
    <property type="reaction ID" value="UER00660"/>
</dbReference>
<dbReference type="Gene3D" id="3.20.20.140">
    <property type="entry name" value="Metal-dependent hydrolases"/>
    <property type="match status" value="1"/>
</dbReference>
<sequence length="294" mass="32085">MGPSNRVTTACYYGSLHGGATKILADICVEKSQRAFIGKCNTGQNNPAYYTDASADESLRVTEDFISHVRSRDPTFSQITPIITPRFAISCTRELLNGLGKIAAENAGLPIQTHFNEAESEIAVTLSLFPEFENEADLYAYFGLLTDRTVLTHCCHMTPYEMDRLDALNCGVAHCPIANTTVGGGFMAAPIREFLRRDIKVGLWTDSGGGFSSSILDAMWQEFIVSNTRDMMTKGEDKSLSLEECFYMATLGGARVCGIEQESGNFAIGKLFDELHVHMASVDGDELNLSSTGI</sequence>
<keyword evidence="3" id="KW-0378">Hydrolase</keyword>
<proteinExistence type="predicted"/>
<dbReference type="Gene3D" id="2.30.40.10">
    <property type="entry name" value="Urease, subunit C, domain 1"/>
    <property type="match status" value="1"/>
</dbReference>
<dbReference type="GO" id="GO:0008892">
    <property type="term" value="F:guanine deaminase activity"/>
    <property type="evidence" value="ECO:0007669"/>
    <property type="project" value="TreeGrafter"/>
</dbReference>
<dbReference type="eggNOG" id="KOG3968">
    <property type="taxonomic scope" value="Eukaryota"/>
</dbReference>
<dbReference type="InterPro" id="IPR011059">
    <property type="entry name" value="Metal-dep_hydrolase_composite"/>
</dbReference>
<protein>
    <recommendedName>
        <fullName evidence="5">Amidohydrolase-related domain-containing protein</fullName>
    </recommendedName>
</protein>
<dbReference type="GO" id="GO:0005829">
    <property type="term" value="C:cytosol"/>
    <property type="evidence" value="ECO:0007669"/>
    <property type="project" value="TreeGrafter"/>
</dbReference>
<organism evidence="6">
    <name type="scientific">Pseudogymnoascus destructans</name>
    <dbReference type="NCBI Taxonomy" id="655981"/>
    <lineage>
        <taxon>Eukaryota</taxon>
        <taxon>Fungi</taxon>
        <taxon>Dikarya</taxon>
        <taxon>Ascomycota</taxon>
        <taxon>Pezizomycotina</taxon>
        <taxon>Leotiomycetes</taxon>
        <taxon>Thelebolales</taxon>
        <taxon>Thelebolaceae</taxon>
        <taxon>Pseudogymnoascus</taxon>
    </lineage>
</organism>
<keyword evidence="4" id="KW-0862">Zinc</keyword>
<dbReference type="OrthoDB" id="3435625at2759"/>
<feature type="domain" description="Amidohydrolase-related" evidence="5">
    <location>
        <begin position="8"/>
        <end position="273"/>
    </location>
</feature>
<evidence type="ECO:0000313" key="6">
    <source>
        <dbReference type="EMBL" id="OAF61397.1"/>
    </source>
</evidence>
<dbReference type="Proteomes" id="UP000077154">
    <property type="component" value="Unassembled WGS sequence"/>
</dbReference>
<gene>
    <name evidence="6" type="ORF">VC83_01814</name>
</gene>
<dbReference type="PANTHER" id="PTHR11271">
    <property type="entry name" value="GUANINE DEAMINASE"/>
    <property type="match status" value="1"/>
</dbReference>
<keyword evidence="2" id="KW-0479">Metal-binding</keyword>
<dbReference type="SUPFAM" id="SSF51556">
    <property type="entry name" value="Metallo-dependent hydrolases"/>
    <property type="match status" value="1"/>
</dbReference>
<comment type="cofactor">
    <cofactor evidence="1">
        <name>Zn(2+)</name>
        <dbReference type="ChEBI" id="CHEBI:29105"/>
    </cofactor>
</comment>
<dbReference type="InterPro" id="IPR032466">
    <property type="entry name" value="Metal_Hydrolase"/>
</dbReference>
<evidence type="ECO:0000256" key="2">
    <source>
        <dbReference type="ARBA" id="ARBA00022723"/>
    </source>
</evidence>
<dbReference type="InterPro" id="IPR051607">
    <property type="entry name" value="Metallo-dep_hydrolases"/>
</dbReference>
<dbReference type="PANTHER" id="PTHR11271:SF49">
    <property type="entry name" value="GUANINE DEAMINASE"/>
    <property type="match status" value="1"/>
</dbReference>
<dbReference type="GO" id="GO:0008270">
    <property type="term" value="F:zinc ion binding"/>
    <property type="evidence" value="ECO:0007669"/>
    <property type="project" value="TreeGrafter"/>
</dbReference>
<dbReference type="AlphaFoldDB" id="A0A177AH13"/>
<evidence type="ECO:0000256" key="4">
    <source>
        <dbReference type="ARBA" id="ARBA00022833"/>
    </source>
</evidence>
<reference evidence="6" key="1">
    <citation type="submission" date="2016-03" db="EMBL/GenBank/DDBJ databases">
        <title>Updated assembly of Pseudogymnoascus destructans, the fungus causing white-nose syndrome of bats.</title>
        <authorList>
            <person name="Palmer J.M."/>
            <person name="Drees K.P."/>
            <person name="Foster J.T."/>
            <person name="Lindner D.L."/>
        </authorList>
    </citation>
    <scope>NUCLEOTIDE SEQUENCE [LARGE SCALE GENOMIC DNA]</scope>
    <source>
        <strain evidence="6">20631-21</strain>
    </source>
</reference>
<dbReference type="GeneID" id="36284902"/>
<evidence type="ECO:0000259" key="5">
    <source>
        <dbReference type="Pfam" id="PF01979"/>
    </source>
</evidence>
<accession>A0A177AH13</accession>
<evidence type="ECO:0000256" key="1">
    <source>
        <dbReference type="ARBA" id="ARBA00001947"/>
    </source>
</evidence>